<reference evidence="1 2" key="1">
    <citation type="submission" date="2020-07" db="EMBL/GenBank/DDBJ databases">
        <title>Pseudogemmobacter sp. nov., isolated from poultry manure in Taiwan.</title>
        <authorList>
            <person name="Lin S.-Y."/>
            <person name="Tang Y.-S."/>
            <person name="Young C.-C."/>
        </authorList>
    </citation>
    <scope>NUCLEOTIDE SEQUENCE [LARGE SCALE GENOMIC DNA]</scope>
    <source>
        <strain evidence="1 2">CC-YST710</strain>
    </source>
</reference>
<dbReference type="RefSeq" id="WP_226934503.1">
    <property type="nucleotide sequence ID" value="NZ_JACDXX010000004.1"/>
</dbReference>
<dbReference type="Proteomes" id="UP001198571">
    <property type="component" value="Unassembled WGS sequence"/>
</dbReference>
<sequence>MSRAELLMTTRWPEEAKAMQLSLPQRLTAAAAPEKPVHIRGQHNLRKAFTPAKGE</sequence>
<gene>
    <name evidence="1" type="ORF">H0485_06220</name>
</gene>
<organism evidence="1 2">
    <name type="scientific">Pseudogemmobacter faecipullorum</name>
    <dbReference type="NCBI Taxonomy" id="2755041"/>
    <lineage>
        <taxon>Bacteria</taxon>
        <taxon>Pseudomonadati</taxon>
        <taxon>Pseudomonadota</taxon>
        <taxon>Alphaproteobacteria</taxon>
        <taxon>Rhodobacterales</taxon>
        <taxon>Paracoccaceae</taxon>
        <taxon>Pseudogemmobacter</taxon>
    </lineage>
</organism>
<dbReference type="EMBL" id="JACDXX010000004">
    <property type="protein sequence ID" value="MCB5409597.1"/>
    <property type="molecule type" value="Genomic_DNA"/>
</dbReference>
<accession>A0ABS8CJL5</accession>
<evidence type="ECO:0000313" key="2">
    <source>
        <dbReference type="Proteomes" id="UP001198571"/>
    </source>
</evidence>
<protein>
    <submittedName>
        <fullName evidence="1">Uncharacterized protein</fullName>
    </submittedName>
</protein>
<evidence type="ECO:0000313" key="1">
    <source>
        <dbReference type="EMBL" id="MCB5409597.1"/>
    </source>
</evidence>
<name>A0ABS8CJL5_9RHOB</name>
<keyword evidence="2" id="KW-1185">Reference proteome</keyword>
<proteinExistence type="predicted"/>
<comment type="caution">
    <text evidence="1">The sequence shown here is derived from an EMBL/GenBank/DDBJ whole genome shotgun (WGS) entry which is preliminary data.</text>
</comment>